<proteinExistence type="predicted"/>
<reference evidence="2 3" key="1">
    <citation type="journal article" date="2015" name="Stand. Genomic Sci.">
        <title>Genomic Encyclopedia of Bacterial and Archaeal Type Strains, Phase III: the genomes of soil and plant-associated and newly described type strains.</title>
        <authorList>
            <person name="Whitman W.B."/>
            <person name="Woyke T."/>
            <person name="Klenk H.P."/>
            <person name="Zhou Y."/>
            <person name="Lilburn T.G."/>
            <person name="Beck B.J."/>
            <person name="De Vos P."/>
            <person name="Vandamme P."/>
            <person name="Eisen J.A."/>
            <person name="Garrity G."/>
            <person name="Hugenholtz P."/>
            <person name="Kyrpides N.C."/>
        </authorList>
    </citation>
    <scope>NUCLEOTIDE SEQUENCE [LARGE SCALE GENOMIC DNA]</scope>
    <source>
        <strain evidence="2 3">CGMCC 1.6858</strain>
    </source>
</reference>
<name>A0A562Q761_9PSED</name>
<dbReference type="InterPro" id="IPR015421">
    <property type="entry name" value="PyrdxlP-dep_Trfase_major"/>
</dbReference>
<dbReference type="PANTHER" id="PTHR46577:SF1">
    <property type="entry name" value="HTH-TYPE TRANSCRIPTIONAL REGULATORY PROTEIN GABR"/>
    <property type="match status" value="1"/>
</dbReference>
<evidence type="ECO:0000313" key="2">
    <source>
        <dbReference type="EMBL" id="TWI52573.1"/>
    </source>
</evidence>
<dbReference type="InterPro" id="IPR015424">
    <property type="entry name" value="PyrdxlP-dep_Trfase"/>
</dbReference>
<dbReference type="Proteomes" id="UP000316905">
    <property type="component" value="Unassembled WGS sequence"/>
</dbReference>
<dbReference type="Pfam" id="PF00155">
    <property type="entry name" value="Aminotran_1_2"/>
    <property type="match status" value="1"/>
</dbReference>
<dbReference type="GO" id="GO:0008483">
    <property type="term" value="F:transaminase activity"/>
    <property type="evidence" value="ECO:0007669"/>
    <property type="project" value="UniProtKB-KW"/>
</dbReference>
<dbReference type="SUPFAM" id="SSF53383">
    <property type="entry name" value="PLP-dependent transferases"/>
    <property type="match status" value="1"/>
</dbReference>
<keyword evidence="3" id="KW-1185">Reference proteome</keyword>
<dbReference type="CDD" id="cd00609">
    <property type="entry name" value="AAT_like"/>
    <property type="match status" value="1"/>
</dbReference>
<organism evidence="2 3">
    <name type="scientific">Pseudomonas duriflava</name>
    <dbReference type="NCBI Taxonomy" id="459528"/>
    <lineage>
        <taxon>Bacteria</taxon>
        <taxon>Pseudomonadati</taxon>
        <taxon>Pseudomonadota</taxon>
        <taxon>Gammaproteobacteria</taxon>
        <taxon>Pseudomonadales</taxon>
        <taxon>Pseudomonadaceae</taxon>
        <taxon>Pseudomonas</taxon>
    </lineage>
</organism>
<evidence type="ECO:0000313" key="3">
    <source>
        <dbReference type="Proteomes" id="UP000316905"/>
    </source>
</evidence>
<dbReference type="PANTHER" id="PTHR46577">
    <property type="entry name" value="HTH-TYPE TRANSCRIPTIONAL REGULATORY PROTEIN GABR"/>
    <property type="match status" value="1"/>
</dbReference>
<dbReference type="GO" id="GO:0030170">
    <property type="term" value="F:pyridoxal phosphate binding"/>
    <property type="evidence" value="ECO:0007669"/>
    <property type="project" value="InterPro"/>
</dbReference>
<keyword evidence="2" id="KW-0808">Transferase</keyword>
<dbReference type="AlphaFoldDB" id="A0A562Q761"/>
<gene>
    <name evidence="2" type="ORF">IQ22_03343</name>
</gene>
<dbReference type="InterPro" id="IPR004839">
    <property type="entry name" value="Aminotransferase_I/II_large"/>
</dbReference>
<keyword evidence="2" id="KW-0032">Aminotransferase</keyword>
<feature type="domain" description="Aminotransferase class I/classII large" evidence="1">
    <location>
        <begin position="30"/>
        <end position="310"/>
    </location>
</feature>
<comment type="caution">
    <text evidence="2">The sequence shown here is derived from an EMBL/GenBank/DDBJ whole genome shotgun (WGS) entry which is preliminary data.</text>
</comment>
<accession>A0A562Q761</accession>
<evidence type="ECO:0000259" key="1">
    <source>
        <dbReference type="Pfam" id="PF00155"/>
    </source>
</evidence>
<protein>
    <submittedName>
        <fullName evidence="2">GntR family transcriptional regulator/MocR family aminotransferase</fullName>
    </submittedName>
</protein>
<dbReference type="EMBL" id="VLKY01000011">
    <property type="protein sequence ID" value="TWI52573.1"/>
    <property type="molecule type" value="Genomic_DNA"/>
</dbReference>
<dbReference type="Gene3D" id="3.40.640.10">
    <property type="entry name" value="Type I PLP-dependent aspartate aminotransferase-like (Major domain)"/>
    <property type="match status" value="1"/>
</dbReference>
<sequence length="355" mass="39012">MGLPALDAFPRKLWNRLASRTLRQGGLDGLIYPDPSGHASLRAAVAGYLGIARGINCLPEQVFVCAGYRACLELIYRSLLHTGDLGWFEEPGYFIAREFLKTTGLQLVPVPVDTAGLNVQTGMVLAPDARFAVVTPSHQSPLGISLSLSRRQALLEWASQQKSWIIEDDYDGEYRYQGHPLPALKSLDAEGRVLYIGTFSKVLAPGLRLAYVVVPAAQAERFAYVADTLYNHCPYILQSTVAAFIEEGHFGQHLKKMRSLYAHRRTLLIEALLSTLDDAVHLDPQAGGMHLLLRLAAGYDDRLIEERAQRAGLAAQALSKWYATSETSSGLLLGFTNVVDKIQAADLATRLSKCF</sequence>
<dbReference type="InterPro" id="IPR051446">
    <property type="entry name" value="HTH_trans_reg/aminotransferase"/>
</dbReference>